<feature type="transmembrane region" description="Helical" evidence="7">
    <location>
        <begin position="66"/>
        <end position="87"/>
    </location>
</feature>
<keyword evidence="2" id="KW-1003">Cell membrane</keyword>
<gene>
    <name evidence="8" type="ORF">DIU77_16425</name>
</gene>
<evidence type="ECO:0008006" key="9">
    <source>
        <dbReference type="Google" id="ProtNLM"/>
    </source>
</evidence>
<sequence length="262" mass="27531">MALLFTLLVTAVYGLTTMRSTGLVFLMITLALGVVVFGLAYKLSTITGGQSGLTGIRRPPALADPYDFYFFCLALTALVLLALRGLARSPFGLMLRGIRDSESRMTSLGYSTSAAKFAAMMVSGLVAGLAGVLGVWNSQFISPSVAGFDKSALAVIMIIIGGVGVPLGPVIGAGLVVGIEHWLSSYVERWPTVLGLLFIGVVILMPGGIAGAIKGTGRTPPHWLPWSAWLGRLTGRGSREPVSTDRAPDADLADIGRRHQEG</sequence>
<feature type="region of interest" description="Disordered" evidence="6">
    <location>
        <begin position="237"/>
        <end position="262"/>
    </location>
</feature>
<dbReference type="GO" id="GO:0005886">
    <property type="term" value="C:plasma membrane"/>
    <property type="evidence" value="ECO:0007669"/>
    <property type="project" value="UniProtKB-SubCell"/>
</dbReference>
<feature type="transmembrane region" description="Helical" evidence="7">
    <location>
        <begin position="24"/>
        <end position="45"/>
    </location>
</feature>
<feature type="transmembrane region" description="Helical" evidence="7">
    <location>
        <begin position="190"/>
        <end position="213"/>
    </location>
</feature>
<organism evidence="8">
    <name type="scientific">Thermocrispum agreste</name>
    <dbReference type="NCBI Taxonomy" id="37925"/>
    <lineage>
        <taxon>Bacteria</taxon>
        <taxon>Bacillati</taxon>
        <taxon>Actinomycetota</taxon>
        <taxon>Actinomycetes</taxon>
        <taxon>Pseudonocardiales</taxon>
        <taxon>Pseudonocardiaceae</taxon>
        <taxon>Thermocrispum</taxon>
    </lineage>
</organism>
<evidence type="ECO:0000256" key="5">
    <source>
        <dbReference type="ARBA" id="ARBA00023136"/>
    </source>
</evidence>
<comment type="subcellular location">
    <subcellularLocation>
        <location evidence="1">Cell membrane</location>
        <topology evidence="1">Multi-pass membrane protein</topology>
    </subcellularLocation>
</comment>
<comment type="caution">
    <text evidence="8">The sequence shown here is derived from an EMBL/GenBank/DDBJ whole genome shotgun (WGS) entry which is preliminary data.</text>
</comment>
<dbReference type="EMBL" id="QGUI01000738">
    <property type="protein sequence ID" value="PZM91867.1"/>
    <property type="molecule type" value="Genomic_DNA"/>
</dbReference>
<evidence type="ECO:0000256" key="1">
    <source>
        <dbReference type="ARBA" id="ARBA00004651"/>
    </source>
</evidence>
<keyword evidence="4 7" id="KW-1133">Transmembrane helix</keyword>
<accession>A0A2W4JDU5</accession>
<dbReference type="AlphaFoldDB" id="A0A2W4JDU5"/>
<proteinExistence type="predicted"/>
<evidence type="ECO:0000256" key="4">
    <source>
        <dbReference type="ARBA" id="ARBA00022989"/>
    </source>
</evidence>
<dbReference type="InterPro" id="IPR001851">
    <property type="entry name" value="ABC_transp_permease"/>
</dbReference>
<name>A0A2W4JDU5_9PSEU</name>
<keyword evidence="5 7" id="KW-0472">Membrane</keyword>
<dbReference type="PANTHER" id="PTHR30482">
    <property type="entry name" value="HIGH-AFFINITY BRANCHED-CHAIN AMINO ACID TRANSPORT SYSTEM PERMEASE"/>
    <property type="match status" value="1"/>
</dbReference>
<dbReference type="CDD" id="cd06581">
    <property type="entry name" value="TM_PBP1_LivM_like"/>
    <property type="match status" value="1"/>
</dbReference>
<evidence type="ECO:0000256" key="2">
    <source>
        <dbReference type="ARBA" id="ARBA00022475"/>
    </source>
</evidence>
<protein>
    <recommendedName>
        <fullName evidence="9">Branched-chain amino acid ABC transporter permease</fullName>
    </recommendedName>
</protein>
<dbReference type="Pfam" id="PF02653">
    <property type="entry name" value="BPD_transp_2"/>
    <property type="match status" value="1"/>
</dbReference>
<dbReference type="PANTHER" id="PTHR30482:SF17">
    <property type="entry name" value="ABC TRANSPORTER ATP-BINDING PROTEIN"/>
    <property type="match status" value="1"/>
</dbReference>
<evidence type="ECO:0000256" key="3">
    <source>
        <dbReference type="ARBA" id="ARBA00022692"/>
    </source>
</evidence>
<dbReference type="InterPro" id="IPR043428">
    <property type="entry name" value="LivM-like"/>
</dbReference>
<reference evidence="8" key="1">
    <citation type="submission" date="2018-05" db="EMBL/GenBank/DDBJ databases">
        <authorList>
            <person name="Lanie J.A."/>
            <person name="Ng W.-L."/>
            <person name="Kazmierczak K.M."/>
            <person name="Andrzejewski T.M."/>
            <person name="Davidsen T.M."/>
            <person name="Wayne K.J."/>
            <person name="Tettelin H."/>
            <person name="Glass J.I."/>
            <person name="Rusch D."/>
            <person name="Podicherti R."/>
            <person name="Tsui H.-C.T."/>
            <person name="Winkler M.E."/>
        </authorList>
    </citation>
    <scope>NUCLEOTIDE SEQUENCE</scope>
    <source>
        <strain evidence="8">ZC4RG45</strain>
    </source>
</reference>
<evidence type="ECO:0000256" key="6">
    <source>
        <dbReference type="SAM" id="MobiDB-lite"/>
    </source>
</evidence>
<feature type="transmembrane region" description="Helical" evidence="7">
    <location>
        <begin position="117"/>
        <end position="140"/>
    </location>
</feature>
<evidence type="ECO:0000313" key="8">
    <source>
        <dbReference type="EMBL" id="PZM91867.1"/>
    </source>
</evidence>
<dbReference type="GO" id="GO:0015658">
    <property type="term" value="F:branched-chain amino acid transmembrane transporter activity"/>
    <property type="evidence" value="ECO:0007669"/>
    <property type="project" value="InterPro"/>
</dbReference>
<feature type="transmembrane region" description="Helical" evidence="7">
    <location>
        <begin position="152"/>
        <end position="178"/>
    </location>
</feature>
<keyword evidence="3 7" id="KW-0812">Transmembrane</keyword>
<evidence type="ECO:0000256" key="7">
    <source>
        <dbReference type="SAM" id="Phobius"/>
    </source>
</evidence>